<dbReference type="PRINTS" id="PR00474">
    <property type="entry name" value="GLU5KINASE"/>
</dbReference>
<keyword evidence="11" id="KW-1185">Reference proteome</keyword>
<dbReference type="GO" id="GO:0005524">
    <property type="term" value="F:ATP binding"/>
    <property type="evidence" value="ECO:0007669"/>
    <property type="project" value="UniProtKB-KW"/>
</dbReference>
<evidence type="ECO:0000256" key="8">
    <source>
        <dbReference type="HAMAP-Rule" id="MF_00456"/>
    </source>
</evidence>
<feature type="binding site" evidence="8">
    <location>
        <position position="144"/>
    </location>
    <ligand>
        <name>substrate</name>
    </ligand>
</feature>
<dbReference type="PROSITE" id="PS00902">
    <property type="entry name" value="GLUTAMATE_5_KINASE"/>
    <property type="match status" value="1"/>
</dbReference>
<dbReference type="RefSeq" id="WP_172126830.1">
    <property type="nucleotide sequence ID" value="NZ_CP042652.1"/>
</dbReference>
<evidence type="ECO:0000259" key="9">
    <source>
        <dbReference type="Pfam" id="PF00696"/>
    </source>
</evidence>
<dbReference type="InterPro" id="IPR001057">
    <property type="entry name" value="Glu/AcGlu_kinase"/>
</dbReference>
<dbReference type="GO" id="GO:0004349">
    <property type="term" value="F:glutamate 5-kinase activity"/>
    <property type="evidence" value="ECO:0007669"/>
    <property type="project" value="UniProtKB-UniRule"/>
</dbReference>
<feature type="binding site" evidence="8">
    <location>
        <position position="7"/>
    </location>
    <ligand>
        <name>ATP</name>
        <dbReference type="ChEBI" id="CHEBI:30616"/>
    </ligand>
</feature>
<feature type="binding site" evidence="8">
    <location>
        <begin position="164"/>
        <end position="165"/>
    </location>
    <ligand>
        <name>ATP</name>
        <dbReference type="ChEBI" id="CHEBI:30616"/>
    </ligand>
</feature>
<evidence type="ECO:0000256" key="4">
    <source>
        <dbReference type="ARBA" id="ARBA00022679"/>
    </source>
</evidence>
<evidence type="ECO:0000256" key="7">
    <source>
        <dbReference type="ARBA" id="ARBA00022840"/>
    </source>
</evidence>
<dbReference type="AlphaFoldDB" id="A0A6M8EXJ1"/>
<dbReference type="HAMAP" id="MF_00456">
    <property type="entry name" value="ProB"/>
    <property type="match status" value="1"/>
</dbReference>
<dbReference type="InterPro" id="IPR011529">
    <property type="entry name" value="Glu_5kinase"/>
</dbReference>
<feature type="binding site" evidence="8">
    <location>
        <position position="47"/>
    </location>
    <ligand>
        <name>substrate</name>
    </ligand>
</feature>
<dbReference type="GO" id="GO:0005829">
    <property type="term" value="C:cytosol"/>
    <property type="evidence" value="ECO:0007669"/>
    <property type="project" value="TreeGrafter"/>
</dbReference>
<keyword evidence="7 8" id="KW-0067">ATP-binding</keyword>
<feature type="binding site" evidence="8">
    <location>
        <position position="132"/>
    </location>
    <ligand>
        <name>substrate</name>
    </ligand>
</feature>
<proteinExistence type="inferred from homology"/>
<keyword evidence="5 8" id="KW-0547">Nucleotide-binding</keyword>
<keyword evidence="1 8" id="KW-0963">Cytoplasm</keyword>
<name>A0A6M8EXJ1_9BACT</name>
<dbReference type="KEGG" id="paco:AACT_2128"/>
<keyword evidence="2 8" id="KW-0028">Amino-acid biosynthesis</keyword>
<dbReference type="InterPro" id="IPR001048">
    <property type="entry name" value="Asp/Glu/Uridylate_kinase"/>
</dbReference>
<dbReference type="InterPro" id="IPR036393">
    <property type="entry name" value="AceGlu_kinase-like_sf"/>
</dbReference>
<dbReference type="FunFam" id="3.40.1160.10:FF:000006">
    <property type="entry name" value="Glutamate 5-kinase"/>
    <property type="match status" value="1"/>
</dbReference>
<evidence type="ECO:0000256" key="1">
    <source>
        <dbReference type="ARBA" id="ARBA00022490"/>
    </source>
</evidence>
<dbReference type="SUPFAM" id="SSF53633">
    <property type="entry name" value="Carbamate kinase-like"/>
    <property type="match status" value="1"/>
</dbReference>
<evidence type="ECO:0000256" key="5">
    <source>
        <dbReference type="ARBA" id="ARBA00022741"/>
    </source>
</evidence>
<evidence type="ECO:0000256" key="3">
    <source>
        <dbReference type="ARBA" id="ARBA00022650"/>
    </source>
</evidence>
<dbReference type="PANTHER" id="PTHR43654">
    <property type="entry name" value="GLUTAMATE 5-KINASE"/>
    <property type="match status" value="1"/>
</dbReference>
<dbReference type="PANTHER" id="PTHR43654:SF3">
    <property type="entry name" value="GLUTAMATE 5-KINASE"/>
    <property type="match status" value="1"/>
</dbReference>
<evidence type="ECO:0000256" key="2">
    <source>
        <dbReference type="ARBA" id="ARBA00022605"/>
    </source>
</evidence>
<comment type="catalytic activity">
    <reaction evidence="8">
        <text>L-glutamate + ATP = L-glutamyl 5-phosphate + ADP</text>
        <dbReference type="Rhea" id="RHEA:14877"/>
        <dbReference type="ChEBI" id="CHEBI:29985"/>
        <dbReference type="ChEBI" id="CHEBI:30616"/>
        <dbReference type="ChEBI" id="CHEBI:58274"/>
        <dbReference type="ChEBI" id="CHEBI:456216"/>
        <dbReference type="EC" id="2.7.2.11"/>
    </reaction>
</comment>
<dbReference type="PIRSF" id="PIRSF000729">
    <property type="entry name" value="GK"/>
    <property type="match status" value="1"/>
</dbReference>
<keyword evidence="3 8" id="KW-0641">Proline biosynthesis</keyword>
<organism evidence="10 11">
    <name type="scientific">Arcobacter acticola</name>
    <dbReference type="NCBI Taxonomy" id="1849015"/>
    <lineage>
        <taxon>Bacteria</taxon>
        <taxon>Pseudomonadati</taxon>
        <taxon>Campylobacterota</taxon>
        <taxon>Epsilonproteobacteria</taxon>
        <taxon>Campylobacterales</taxon>
        <taxon>Arcobacteraceae</taxon>
        <taxon>Arcobacter</taxon>
    </lineage>
</organism>
<comment type="subcellular location">
    <subcellularLocation>
        <location evidence="8">Cytoplasm</location>
    </subcellularLocation>
</comment>
<dbReference type="InterPro" id="IPR005715">
    <property type="entry name" value="Glu_5kinase/COase_Synthase"/>
</dbReference>
<feature type="domain" description="Aspartate/glutamate/uridylate kinase" evidence="9">
    <location>
        <begin position="2"/>
        <end position="229"/>
    </location>
</feature>
<evidence type="ECO:0000313" key="10">
    <source>
        <dbReference type="EMBL" id="QKE29257.1"/>
    </source>
</evidence>
<dbReference type="NCBIfam" id="TIGR01027">
    <property type="entry name" value="proB"/>
    <property type="match status" value="1"/>
</dbReference>
<protein>
    <recommendedName>
        <fullName evidence="8">Glutamate 5-kinase</fullName>
        <ecNumber evidence="8">2.7.2.11</ecNumber>
    </recommendedName>
    <alternativeName>
        <fullName evidence="8">Gamma-glutamyl kinase</fullName>
        <shortName evidence="8">GK</shortName>
    </alternativeName>
</protein>
<accession>A0A6M8EXJ1</accession>
<dbReference type="CDD" id="cd04242">
    <property type="entry name" value="AAK_G5K_ProB"/>
    <property type="match status" value="1"/>
</dbReference>
<dbReference type="EC" id="2.7.2.11" evidence="8"/>
<evidence type="ECO:0000313" key="11">
    <source>
        <dbReference type="Proteomes" id="UP000503483"/>
    </source>
</evidence>
<gene>
    <name evidence="8 10" type="primary">proB</name>
    <name evidence="10" type="ORF">AACT_2128</name>
</gene>
<dbReference type="EMBL" id="CP042652">
    <property type="protein sequence ID" value="QKE29257.1"/>
    <property type="molecule type" value="Genomic_DNA"/>
</dbReference>
<dbReference type="Gene3D" id="3.40.1160.10">
    <property type="entry name" value="Acetylglutamate kinase-like"/>
    <property type="match status" value="1"/>
</dbReference>
<reference evidence="10 11" key="1">
    <citation type="submission" date="2019-08" db="EMBL/GenBank/DDBJ databases">
        <title>Complete genome sequence of Arcobacter acticola.</title>
        <authorList>
            <person name="Miller W."/>
        </authorList>
    </citation>
    <scope>NUCLEOTIDE SEQUENCE [LARGE SCALE GENOMIC DNA]</scope>
    <source>
        <strain evidence="10 11">KCTC 52212</strain>
    </source>
</reference>
<keyword evidence="6 8" id="KW-0418">Kinase</keyword>
<dbReference type="InterPro" id="IPR019797">
    <property type="entry name" value="Glutamate_5-kinase_CS"/>
</dbReference>
<sequence>MKRLVIKVGTAVLTQDGQLAIERMENLVDLIAKLKNEKKLEVILVSSGAVGAGYTTLKLDKKIIANKQALAAIGQPLLLKHYKKRFKEHNISCAQMLFIADDFDSRKRTKNAQDVMEILLENKILPIINENDVIANYELLFGDNDQLAAHVAFHFKADMLAILSDIDGYYNKNPREFDDAVLQKEVSFIDPSELQMTHTANSEFATGGIVTKLKAADFLMKNDIPMYLTSGFDLTNAYDFLVDGNHKSGTIFKAKK</sequence>
<evidence type="ECO:0000256" key="6">
    <source>
        <dbReference type="ARBA" id="ARBA00022777"/>
    </source>
</evidence>
<feature type="binding site" evidence="8">
    <location>
        <begin position="206"/>
        <end position="212"/>
    </location>
    <ligand>
        <name>ATP</name>
        <dbReference type="ChEBI" id="CHEBI:30616"/>
    </ligand>
</feature>
<keyword evidence="4 8" id="KW-0808">Transferase</keyword>
<dbReference type="GO" id="GO:0055129">
    <property type="term" value="P:L-proline biosynthetic process"/>
    <property type="evidence" value="ECO:0007669"/>
    <property type="project" value="UniProtKB-UniRule"/>
</dbReference>
<dbReference type="UniPathway" id="UPA00098">
    <property type="reaction ID" value="UER00359"/>
</dbReference>
<dbReference type="InterPro" id="IPR041739">
    <property type="entry name" value="G5K_ProB"/>
</dbReference>
<comment type="pathway">
    <text evidence="8">Amino-acid biosynthesis; L-proline biosynthesis; L-glutamate 5-semialdehyde from L-glutamate: step 1/2.</text>
</comment>
<comment type="similarity">
    <text evidence="8">Belongs to the glutamate 5-kinase family.</text>
</comment>
<comment type="function">
    <text evidence="8">Catalyzes the transfer of a phosphate group to glutamate to form L-glutamate 5-phosphate.</text>
</comment>
<dbReference type="Proteomes" id="UP000503483">
    <property type="component" value="Chromosome"/>
</dbReference>
<dbReference type="Pfam" id="PF00696">
    <property type="entry name" value="AA_kinase"/>
    <property type="match status" value="1"/>
</dbReference>